<gene>
    <name evidence="2" type="ORF">LTR09_006938</name>
</gene>
<name>A0AAJ0DDH4_9PEZI</name>
<evidence type="ECO:0000313" key="2">
    <source>
        <dbReference type="EMBL" id="KAK3051984.1"/>
    </source>
</evidence>
<dbReference type="EMBL" id="JAWDJX010000023">
    <property type="protein sequence ID" value="KAK3051984.1"/>
    <property type="molecule type" value="Genomic_DNA"/>
</dbReference>
<comment type="caution">
    <text evidence="2">The sequence shown here is derived from an EMBL/GenBank/DDBJ whole genome shotgun (WGS) entry which is preliminary data.</text>
</comment>
<sequence length="203" mass="23196">MDGTQATRLTEHTGMNDMGNKRGSAPIHAEDHSSTTPTTHSVTVCHQVDAHTMEGEFVEHVHGLPPELFAMIYDIVFTFAGGEVEVDVETEPPIQLHINEASRQQFSALYYENTTFNFYWNDDVVGWMWHHVPATHDLLRSVRYHETLAGWPSNDDTDIVLCEEQCLADCEGFREDLRKLDITLRRGVLRTRCPQGHEFVEEL</sequence>
<proteinExistence type="predicted"/>
<evidence type="ECO:0000313" key="3">
    <source>
        <dbReference type="Proteomes" id="UP001271007"/>
    </source>
</evidence>
<keyword evidence="3" id="KW-1185">Reference proteome</keyword>
<protein>
    <submittedName>
        <fullName evidence="2">Uncharacterized protein</fullName>
    </submittedName>
</protein>
<dbReference type="Proteomes" id="UP001271007">
    <property type="component" value="Unassembled WGS sequence"/>
</dbReference>
<reference evidence="2" key="1">
    <citation type="submission" date="2023-04" db="EMBL/GenBank/DDBJ databases">
        <title>Black Yeasts Isolated from many extreme environments.</title>
        <authorList>
            <person name="Coleine C."/>
            <person name="Stajich J.E."/>
            <person name="Selbmann L."/>
        </authorList>
    </citation>
    <scope>NUCLEOTIDE SEQUENCE</scope>
    <source>
        <strain evidence="2">CCFEE 5312</strain>
    </source>
</reference>
<accession>A0AAJ0DDH4</accession>
<evidence type="ECO:0000256" key="1">
    <source>
        <dbReference type="SAM" id="MobiDB-lite"/>
    </source>
</evidence>
<dbReference type="AlphaFoldDB" id="A0AAJ0DDH4"/>
<organism evidence="2 3">
    <name type="scientific">Extremus antarcticus</name>
    <dbReference type="NCBI Taxonomy" id="702011"/>
    <lineage>
        <taxon>Eukaryota</taxon>
        <taxon>Fungi</taxon>
        <taxon>Dikarya</taxon>
        <taxon>Ascomycota</taxon>
        <taxon>Pezizomycotina</taxon>
        <taxon>Dothideomycetes</taxon>
        <taxon>Dothideomycetidae</taxon>
        <taxon>Mycosphaerellales</taxon>
        <taxon>Extremaceae</taxon>
        <taxon>Extremus</taxon>
    </lineage>
</organism>
<feature type="region of interest" description="Disordered" evidence="1">
    <location>
        <begin position="1"/>
        <end position="40"/>
    </location>
</feature>